<keyword evidence="2 3" id="KW-0808">Transferase</keyword>
<keyword evidence="1 3" id="KW-0328">Glycosyltransferase</keyword>
<evidence type="ECO:0000256" key="1">
    <source>
        <dbReference type="ARBA" id="ARBA00022676"/>
    </source>
</evidence>
<dbReference type="InterPro" id="IPR002213">
    <property type="entry name" value="UDP_glucos_trans"/>
</dbReference>
<gene>
    <name evidence="4" type="ORF">AB6T85_02905</name>
</gene>
<evidence type="ECO:0000313" key="5">
    <source>
        <dbReference type="Proteomes" id="UP001565243"/>
    </source>
</evidence>
<evidence type="ECO:0000256" key="3">
    <source>
        <dbReference type="RuleBase" id="RU003718"/>
    </source>
</evidence>
<comment type="similarity">
    <text evidence="3">Belongs to the UDP-glycosyltransferase family.</text>
</comment>
<name>A0ABV4E3D1_9GAMM</name>
<sequence length="423" mass="46073">MSHYAVVAPPLYSHWQALQALAQALIDRGHQVTFIHQAEAGALLNDPRIAFQPVGEDSHPPGSLARTLRLAASPAGMSLFALIKDMSRATDMLCRELPRVLKQLRVDGLIVDQMEAAGGLVAEGMALPFVSVACALPVNREPGIPLPVMSFGYGTDQRAQKLFRTSQRIYDWMMRSHGRVIARHAERFGLAPRTGLHECLSPLAQISQTVPALDFPRHALPAHFYQVGPLRPTTTERRFWPLLSSRPFVFASLGTLQGHRFRLFKTIARACRRLHVQLLIAHCGGLTPGQEAELEACGAYWVTDFADQLSVLQQAQAVITHGGLNTVADAVSSSTPILAVPVAFDQPGVASRVVWNGLGRRVSRFASSKTMAKQLAALLQDKGCHSRMKEAQRQLSQAGGAQRAADIVEQALGSRSERIKATG</sequence>
<dbReference type="CDD" id="cd03784">
    <property type="entry name" value="GT1_Gtf-like"/>
    <property type="match status" value="1"/>
</dbReference>
<dbReference type="Pfam" id="PF00201">
    <property type="entry name" value="UDPGT"/>
    <property type="match status" value="1"/>
</dbReference>
<dbReference type="Gene3D" id="3.40.50.2000">
    <property type="entry name" value="Glycogen Phosphorylase B"/>
    <property type="match status" value="2"/>
</dbReference>
<dbReference type="SUPFAM" id="SSF53756">
    <property type="entry name" value="UDP-Glycosyltransferase/glycogen phosphorylase"/>
    <property type="match status" value="1"/>
</dbReference>
<dbReference type="Proteomes" id="UP001565243">
    <property type="component" value="Unassembled WGS sequence"/>
</dbReference>
<dbReference type="RefSeq" id="WP_369894754.1">
    <property type="nucleotide sequence ID" value="NZ_JBGFFX010000001.1"/>
</dbReference>
<proteinExistence type="inferred from homology"/>
<comment type="caution">
    <text evidence="4">The sequence shown here is derived from an EMBL/GenBank/DDBJ whole genome shotgun (WGS) entry which is preliminary data.</text>
</comment>
<dbReference type="EMBL" id="JBGFFX010000001">
    <property type="protein sequence ID" value="MEY8769392.1"/>
    <property type="molecule type" value="Genomic_DNA"/>
</dbReference>
<evidence type="ECO:0000313" key="4">
    <source>
        <dbReference type="EMBL" id="MEY8769392.1"/>
    </source>
</evidence>
<reference evidence="4 5" key="1">
    <citation type="submission" date="2024-07" db="EMBL/GenBank/DDBJ databases">
        <authorList>
            <person name="Hebao G."/>
        </authorList>
    </citation>
    <scope>NUCLEOTIDE SEQUENCE [LARGE SCALE GENOMIC DNA]</scope>
    <source>
        <strain evidence="4 5">ACCC 02193</strain>
    </source>
</reference>
<dbReference type="InterPro" id="IPR050271">
    <property type="entry name" value="UDP-glycosyltransferase"/>
</dbReference>
<dbReference type="PANTHER" id="PTHR48043:SF145">
    <property type="entry name" value="FI06409P-RELATED"/>
    <property type="match status" value="1"/>
</dbReference>
<accession>A0ABV4E3D1</accession>
<dbReference type="InterPro" id="IPR035595">
    <property type="entry name" value="UDP_glycos_trans_CS"/>
</dbReference>
<dbReference type="PROSITE" id="PS00375">
    <property type="entry name" value="UDPGT"/>
    <property type="match status" value="1"/>
</dbReference>
<keyword evidence="5" id="KW-1185">Reference proteome</keyword>
<organism evidence="4 5">
    <name type="scientific">Erwinia aeris</name>
    <dbReference type="NCBI Taxonomy" id="3239803"/>
    <lineage>
        <taxon>Bacteria</taxon>
        <taxon>Pseudomonadati</taxon>
        <taxon>Pseudomonadota</taxon>
        <taxon>Gammaproteobacteria</taxon>
        <taxon>Enterobacterales</taxon>
        <taxon>Erwiniaceae</taxon>
        <taxon>Erwinia</taxon>
    </lineage>
</organism>
<dbReference type="PANTHER" id="PTHR48043">
    <property type="entry name" value="EG:EG0003.4 PROTEIN-RELATED"/>
    <property type="match status" value="1"/>
</dbReference>
<protein>
    <submittedName>
        <fullName evidence="4">Glycosyltransferase</fullName>
    </submittedName>
</protein>
<evidence type="ECO:0000256" key="2">
    <source>
        <dbReference type="ARBA" id="ARBA00022679"/>
    </source>
</evidence>